<keyword evidence="5 7" id="KW-1133">Transmembrane helix</keyword>
<evidence type="ECO:0000256" key="1">
    <source>
        <dbReference type="ARBA" id="ARBA00004651"/>
    </source>
</evidence>
<dbReference type="RefSeq" id="WP_093785593.1">
    <property type="nucleotide sequence ID" value="NZ_FNIE01000008.1"/>
</dbReference>
<sequence>MRAVLRWAQADLRTHRGQALTIVLASAGVTVALLMSVALLVAAAHPWQRLFTATHGAHVWMRVDPGADTAALRHLDTVTGIAGPFRTVTVTVQHGADKAAVGLRAAQSRPPSVGRPEIVSGGWLSTAGTVPAVSPGSGSTTGSGTAPLGPQAPVDIVLEQSVATALWASPGDVLTARDGDRTLQLRVAGVADTAEAHYSPGGSPGIGWAPSAFVGGLAARTHQSTLTVGLVTSDPGDTRYLVQQAVAAVGPDKVVSVSTWRDARADAEGDNHLLGLLTGIFGLGALLAAAVAATGGIGVRVRAHARDVSVLKAIGLTPLQVAGMFLIQHLLLAGAGVLAALAATEALGTRVPGPLGQALAVWRTLPSQSWALPLTALATLAVIGTGTALAGWRAARLPAIPVARTAVRGRRRLSGATRTALRLRVPPSLVLGWRAVANRPGRSAAAAARLMVPVLMISAALGTWATLDAFQHQPVRYGLAGQLTARAGADPGRVARQLAHAPGVAAARPEVELAALAPGQTETVTLRGVGTAAHPYPYAIVDGRAPTAPDEAVAGQGLFTALNVSVGQWIRLTVGSTPHILHLVGRCIETQNGGRVVSTGFDTLQDQDPTLRPSSYDLQLAPGTSPSAEQAALGAATGGTVEIHRVTDPAAGEFPPMRRVLVGLVMILALVVLAEMSTSIATVIRDHTHDLRAYRAVGLTPQQTVATMVTGNALLALAAAGVGTLLGVLVSRVLVDLEGAASGIGSGIARSPSPGVLLALVAATVALAAAACLLPALRAARTAARGVGEA</sequence>
<protein>
    <submittedName>
        <fullName evidence="9">Putative ABC transport system permease protein</fullName>
    </submittedName>
</protein>
<evidence type="ECO:0000256" key="4">
    <source>
        <dbReference type="ARBA" id="ARBA00022692"/>
    </source>
</evidence>
<keyword evidence="10" id="KW-1185">Reference proteome</keyword>
<evidence type="ECO:0000259" key="8">
    <source>
        <dbReference type="Pfam" id="PF02687"/>
    </source>
</evidence>
<evidence type="ECO:0000256" key="3">
    <source>
        <dbReference type="ARBA" id="ARBA00022475"/>
    </source>
</evidence>
<dbReference type="EMBL" id="FNIE01000008">
    <property type="protein sequence ID" value="SDO17094.1"/>
    <property type="molecule type" value="Genomic_DNA"/>
</dbReference>
<feature type="transmembrane region" description="Helical" evidence="7">
    <location>
        <begin position="660"/>
        <end position="684"/>
    </location>
</feature>
<feature type="transmembrane region" description="Helical" evidence="7">
    <location>
        <begin position="755"/>
        <end position="777"/>
    </location>
</feature>
<dbReference type="PANTHER" id="PTHR30489:SF0">
    <property type="entry name" value="LIPOPROTEIN-RELEASING SYSTEM TRANSMEMBRANE PROTEIN LOLE"/>
    <property type="match status" value="1"/>
</dbReference>
<feature type="domain" description="ABC3 transporter permease C-terminal" evidence="8">
    <location>
        <begin position="280"/>
        <end position="397"/>
    </location>
</feature>
<feature type="transmembrane region" description="Helical" evidence="7">
    <location>
        <begin position="447"/>
        <end position="467"/>
    </location>
</feature>
<accession>A0A1H0HDH7</accession>
<evidence type="ECO:0000313" key="10">
    <source>
        <dbReference type="Proteomes" id="UP000199341"/>
    </source>
</evidence>
<evidence type="ECO:0000256" key="6">
    <source>
        <dbReference type="ARBA" id="ARBA00023136"/>
    </source>
</evidence>
<keyword evidence="4 7" id="KW-0812">Transmembrane</keyword>
<reference evidence="9 10" key="1">
    <citation type="submission" date="2016-10" db="EMBL/GenBank/DDBJ databases">
        <authorList>
            <person name="de Groot N.N."/>
        </authorList>
    </citation>
    <scope>NUCLEOTIDE SEQUENCE [LARGE SCALE GENOMIC DNA]</scope>
    <source>
        <strain evidence="9 10">CGMCC 4.2022</strain>
    </source>
</reference>
<dbReference type="GO" id="GO:0098797">
    <property type="term" value="C:plasma membrane protein complex"/>
    <property type="evidence" value="ECO:0007669"/>
    <property type="project" value="TreeGrafter"/>
</dbReference>
<dbReference type="OrthoDB" id="3510866at2"/>
<evidence type="ECO:0000256" key="7">
    <source>
        <dbReference type="SAM" id="Phobius"/>
    </source>
</evidence>
<keyword evidence="6 7" id="KW-0472">Membrane</keyword>
<evidence type="ECO:0000256" key="2">
    <source>
        <dbReference type="ARBA" id="ARBA00005236"/>
    </source>
</evidence>
<feature type="transmembrane region" description="Helical" evidence="7">
    <location>
        <begin position="273"/>
        <end position="299"/>
    </location>
</feature>
<evidence type="ECO:0000313" key="9">
    <source>
        <dbReference type="EMBL" id="SDO17094.1"/>
    </source>
</evidence>
<dbReference type="Pfam" id="PF02687">
    <property type="entry name" value="FtsX"/>
    <property type="match status" value="2"/>
</dbReference>
<name>A0A1H0HDH7_9ACTN</name>
<feature type="transmembrane region" description="Helical" evidence="7">
    <location>
        <begin position="20"/>
        <end position="44"/>
    </location>
</feature>
<feature type="transmembrane region" description="Helical" evidence="7">
    <location>
        <begin position="370"/>
        <end position="392"/>
    </location>
</feature>
<dbReference type="InterPro" id="IPR051447">
    <property type="entry name" value="Lipoprotein-release_system"/>
</dbReference>
<organism evidence="9 10">
    <name type="scientific">Actinacidiphila guanduensis</name>
    <dbReference type="NCBI Taxonomy" id="310781"/>
    <lineage>
        <taxon>Bacteria</taxon>
        <taxon>Bacillati</taxon>
        <taxon>Actinomycetota</taxon>
        <taxon>Actinomycetes</taxon>
        <taxon>Kitasatosporales</taxon>
        <taxon>Streptomycetaceae</taxon>
        <taxon>Actinacidiphila</taxon>
    </lineage>
</organism>
<keyword evidence="3" id="KW-1003">Cell membrane</keyword>
<dbReference type="AlphaFoldDB" id="A0A1H0HDH7"/>
<comment type="similarity">
    <text evidence="2">Belongs to the ABC-4 integral membrane protein family. LolC/E subfamily.</text>
</comment>
<dbReference type="STRING" id="310781.SAMN05216259_1089"/>
<gene>
    <name evidence="9" type="ORF">SAMN05216259_1089</name>
</gene>
<dbReference type="Proteomes" id="UP000199341">
    <property type="component" value="Unassembled WGS sequence"/>
</dbReference>
<dbReference type="PANTHER" id="PTHR30489">
    <property type="entry name" value="LIPOPROTEIN-RELEASING SYSTEM TRANSMEMBRANE PROTEIN LOLE"/>
    <property type="match status" value="1"/>
</dbReference>
<dbReference type="InterPro" id="IPR003838">
    <property type="entry name" value="ABC3_permease_C"/>
</dbReference>
<evidence type="ECO:0000256" key="5">
    <source>
        <dbReference type="ARBA" id="ARBA00022989"/>
    </source>
</evidence>
<dbReference type="GO" id="GO:0044874">
    <property type="term" value="P:lipoprotein localization to outer membrane"/>
    <property type="evidence" value="ECO:0007669"/>
    <property type="project" value="TreeGrafter"/>
</dbReference>
<feature type="domain" description="ABC3 transporter permease C-terminal" evidence="8">
    <location>
        <begin position="666"/>
        <end position="782"/>
    </location>
</feature>
<feature type="transmembrane region" description="Helical" evidence="7">
    <location>
        <begin position="705"/>
        <end position="735"/>
    </location>
</feature>
<comment type="subcellular location">
    <subcellularLocation>
        <location evidence="1">Cell membrane</location>
        <topology evidence="1">Multi-pass membrane protein</topology>
    </subcellularLocation>
</comment>
<proteinExistence type="inferred from homology"/>
<feature type="transmembrane region" description="Helical" evidence="7">
    <location>
        <begin position="319"/>
        <end position="343"/>
    </location>
</feature>